<gene>
    <name evidence="1" type="ORF">QAD02_023439</name>
</gene>
<dbReference type="Proteomes" id="UP001239111">
    <property type="component" value="Chromosome 1"/>
</dbReference>
<sequence length="139" mass="15783">MNDTRMIIQGLNHSNLSSADIESWKHHIENSLSHHEVISEKNKQLDDEVQRKPQRCKMALIAAQTPGLEGPFAQMKEARQNNTNLLKEILAVLNGKSEDGSVEESIKSFKSKFEEQNEKFEKATQELIKKSREAKAKAP</sequence>
<organism evidence="1 2">
    <name type="scientific">Eretmocerus hayati</name>
    <dbReference type="NCBI Taxonomy" id="131215"/>
    <lineage>
        <taxon>Eukaryota</taxon>
        <taxon>Metazoa</taxon>
        <taxon>Ecdysozoa</taxon>
        <taxon>Arthropoda</taxon>
        <taxon>Hexapoda</taxon>
        <taxon>Insecta</taxon>
        <taxon>Pterygota</taxon>
        <taxon>Neoptera</taxon>
        <taxon>Endopterygota</taxon>
        <taxon>Hymenoptera</taxon>
        <taxon>Apocrita</taxon>
        <taxon>Proctotrupomorpha</taxon>
        <taxon>Chalcidoidea</taxon>
        <taxon>Aphelinidae</taxon>
        <taxon>Aphelininae</taxon>
        <taxon>Eretmocerus</taxon>
    </lineage>
</organism>
<keyword evidence="2" id="KW-1185">Reference proteome</keyword>
<evidence type="ECO:0000313" key="2">
    <source>
        <dbReference type="Proteomes" id="UP001239111"/>
    </source>
</evidence>
<proteinExistence type="predicted"/>
<dbReference type="EMBL" id="CM056741">
    <property type="protein sequence ID" value="KAJ8687645.1"/>
    <property type="molecule type" value="Genomic_DNA"/>
</dbReference>
<protein>
    <submittedName>
        <fullName evidence="1">Uncharacterized protein</fullName>
    </submittedName>
</protein>
<evidence type="ECO:0000313" key="1">
    <source>
        <dbReference type="EMBL" id="KAJ8687645.1"/>
    </source>
</evidence>
<comment type="caution">
    <text evidence="1">The sequence shown here is derived from an EMBL/GenBank/DDBJ whole genome shotgun (WGS) entry which is preliminary data.</text>
</comment>
<name>A0ACC2Q0R4_9HYME</name>
<accession>A0ACC2Q0R4</accession>
<reference evidence="1" key="1">
    <citation type="submission" date="2023-04" db="EMBL/GenBank/DDBJ databases">
        <title>A chromosome-level genome assembly of the parasitoid wasp Eretmocerus hayati.</title>
        <authorList>
            <person name="Zhong Y."/>
            <person name="Liu S."/>
            <person name="Liu Y."/>
        </authorList>
    </citation>
    <scope>NUCLEOTIDE SEQUENCE</scope>
    <source>
        <strain evidence="1">ZJU_SS_LIU_2023</strain>
    </source>
</reference>